<gene>
    <name evidence="20" type="ORF">CR105_17655</name>
</gene>
<dbReference type="InterPro" id="IPR036942">
    <property type="entry name" value="Beta-barrel_TonB_sf"/>
</dbReference>
<evidence type="ECO:0000259" key="18">
    <source>
        <dbReference type="Pfam" id="PF00593"/>
    </source>
</evidence>
<organism evidence="20 21">
    <name type="scientific">Massilia eurypsychrophila</name>
    <dbReference type="NCBI Taxonomy" id="1485217"/>
    <lineage>
        <taxon>Bacteria</taxon>
        <taxon>Pseudomonadati</taxon>
        <taxon>Pseudomonadota</taxon>
        <taxon>Betaproteobacteria</taxon>
        <taxon>Burkholderiales</taxon>
        <taxon>Oxalobacteraceae</taxon>
        <taxon>Telluria group</taxon>
        <taxon>Massilia</taxon>
    </lineage>
</organism>
<dbReference type="PANTHER" id="PTHR32552">
    <property type="entry name" value="FERRICHROME IRON RECEPTOR-RELATED"/>
    <property type="match status" value="1"/>
</dbReference>
<evidence type="ECO:0000256" key="9">
    <source>
        <dbReference type="ARBA" id="ARBA00023065"/>
    </source>
</evidence>
<dbReference type="Pfam" id="PF00593">
    <property type="entry name" value="TonB_dep_Rec_b-barrel"/>
    <property type="match status" value="1"/>
</dbReference>
<evidence type="ECO:0000256" key="13">
    <source>
        <dbReference type="ARBA" id="ARBA00023237"/>
    </source>
</evidence>
<dbReference type="InterPro" id="IPR037066">
    <property type="entry name" value="Plug_dom_sf"/>
</dbReference>
<evidence type="ECO:0000256" key="3">
    <source>
        <dbReference type="ARBA" id="ARBA00022448"/>
    </source>
</evidence>
<dbReference type="GO" id="GO:0038023">
    <property type="term" value="F:signaling receptor activity"/>
    <property type="evidence" value="ECO:0007669"/>
    <property type="project" value="InterPro"/>
</dbReference>
<keyword evidence="4 14" id="KW-1134">Transmembrane beta strand</keyword>
<reference evidence="20 21" key="1">
    <citation type="submission" date="2017-10" db="EMBL/GenBank/DDBJ databases">
        <title>Massilia psychrophilum sp. nov., a novel purple-pigmented bacterium isolated from Tianshan glacier, Xinjiang Municipality, China.</title>
        <authorList>
            <person name="Wang H."/>
        </authorList>
    </citation>
    <scope>NUCLEOTIDE SEQUENCE [LARGE SCALE GENOMIC DNA]</scope>
    <source>
        <strain evidence="20 21">JCM 30074</strain>
    </source>
</reference>
<dbReference type="PROSITE" id="PS52016">
    <property type="entry name" value="TONB_DEPENDENT_REC_3"/>
    <property type="match status" value="1"/>
</dbReference>
<dbReference type="SUPFAM" id="SSF56935">
    <property type="entry name" value="Porins"/>
    <property type="match status" value="1"/>
</dbReference>
<keyword evidence="3 14" id="KW-0813">Transport</keyword>
<keyword evidence="21" id="KW-1185">Reference proteome</keyword>
<dbReference type="NCBIfam" id="TIGR01783">
    <property type="entry name" value="TonB-siderophor"/>
    <property type="match status" value="1"/>
</dbReference>
<keyword evidence="12 20" id="KW-0675">Receptor</keyword>
<comment type="similarity">
    <text evidence="2 14 16">Belongs to the TonB-dependent receptor family.</text>
</comment>
<dbReference type="Proteomes" id="UP000230390">
    <property type="component" value="Unassembled WGS sequence"/>
</dbReference>
<dbReference type="InterPro" id="IPR010105">
    <property type="entry name" value="TonB_sidphr_rcpt"/>
</dbReference>
<evidence type="ECO:0000313" key="21">
    <source>
        <dbReference type="Proteomes" id="UP000230390"/>
    </source>
</evidence>
<dbReference type="RefSeq" id="WP_099790569.1">
    <property type="nucleotide sequence ID" value="NZ_JBHLYV010000099.1"/>
</dbReference>
<evidence type="ECO:0000256" key="8">
    <source>
        <dbReference type="ARBA" id="ARBA00023004"/>
    </source>
</evidence>
<evidence type="ECO:0000256" key="4">
    <source>
        <dbReference type="ARBA" id="ARBA00022452"/>
    </source>
</evidence>
<evidence type="ECO:0000256" key="7">
    <source>
        <dbReference type="ARBA" id="ARBA00022729"/>
    </source>
</evidence>
<dbReference type="Gene3D" id="2.40.170.20">
    <property type="entry name" value="TonB-dependent receptor, beta-barrel domain"/>
    <property type="match status" value="1"/>
</dbReference>
<name>A0A2G8TC87_9BURK</name>
<dbReference type="CDD" id="cd01347">
    <property type="entry name" value="ligand_gated_channel"/>
    <property type="match status" value="1"/>
</dbReference>
<evidence type="ECO:0000256" key="16">
    <source>
        <dbReference type="RuleBase" id="RU003357"/>
    </source>
</evidence>
<dbReference type="InterPro" id="IPR012910">
    <property type="entry name" value="Plug_dom"/>
</dbReference>
<dbReference type="Gene3D" id="2.170.130.10">
    <property type="entry name" value="TonB-dependent receptor, plug domain"/>
    <property type="match status" value="1"/>
</dbReference>
<evidence type="ECO:0000256" key="11">
    <source>
        <dbReference type="ARBA" id="ARBA00023136"/>
    </source>
</evidence>
<dbReference type="GO" id="GO:0015344">
    <property type="term" value="F:siderophore uptake transmembrane transporter activity"/>
    <property type="evidence" value="ECO:0007669"/>
    <property type="project" value="TreeGrafter"/>
</dbReference>
<dbReference type="InterPro" id="IPR000531">
    <property type="entry name" value="Beta-barrel_TonB"/>
</dbReference>
<dbReference type="EMBL" id="PDOC01000012">
    <property type="protein sequence ID" value="PIL43589.1"/>
    <property type="molecule type" value="Genomic_DNA"/>
</dbReference>
<feature type="domain" description="TonB-dependent receptor-like beta-barrel" evidence="18">
    <location>
        <begin position="234"/>
        <end position="667"/>
    </location>
</feature>
<evidence type="ECO:0000313" key="20">
    <source>
        <dbReference type="EMBL" id="PIL43589.1"/>
    </source>
</evidence>
<evidence type="ECO:0000256" key="12">
    <source>
        <dbReference type="ARBA" id="ARBA00023170"/>
    </source>
</evidence>
<evidence type="ECO:0000256" key="1">
    <source>
        <dbReference type="ARBA" id="ARBA00004571"/>
    </source>
</evidence>
<sequence>MTSPFPFSRPTRLALAIASTFVTSAAFAQENTAVMPVVTVIGSADSGYVEKTSASAMKTDTLLRDTPQSVTVITRQLMNDQAMQSIADAILYVPGIVAAQGEGNRDAAVFRGNSSTSDFYVDGVRDDVQYYRDFYNIDSVEAIKGASAMIFGRGGSGGVINRVSKEAGWAPVRTASASVGSYGHRRAAVDVGGAISDDVAVRVNALAEQSESYRNGVELERKGINPTMTLRAGKNTTINLAYEHFRDDRIADRGVPSLSGRPYDTDPSAFFGSAELSPTGVRVNAFSAYLKHDFGNNVVLRNRTRIAHYDKFYQNVYANSAVSPSTGRLALGAYYDATERSNSFNQTDLTFSIATGSVTHKVAAGVEFGRQETDNLRRAGVFADNSSVPATSPVYTGAISFPTLITSNDSIANVASVYVQDQIVFSPQWQAVAGLRYDRFSVDFNNRLATSNATFDVTDTPVSPRAGLIYKPMEAMSLYASYSRAYVPRAGDQLTSLTASNRAFDPEKFDNVEVGMKWDVSPALSATAAIYQLDRTNVVVPGAAAGSSVLVDGQTTKGVELALSGQVTQAWSVMGGYAYQDAKLTADQSATVRSGARLAMVPKHAFSLWNRYDIDDQLGVALGVVYRDSLATSTSNTVTLPSFTRVDGAIYYRLSKQYRLQLNVENLLDKKYWASAHNDNNITPGAPRSAKLSLFASF</sequence>
<dbReference type="PANTHER" id="PTHR32552:SF68">
    <property type="entry name" value="FERRICHROME OUTER MEMBRANE TRANSPORTER_PHAGE RECEPTOR"/>
    <property type="match status" value="1"/>
</dbReference>
<keyword evidence="7 17" id="KW-0732">Signal</keyword>
<dbReference type="OrthoDB" id="9790771at2"/>
<dbReference type="InterPro" id="IPR010917">
    <property type="entry name" value="TonB_rcpt_CS"/>
</dbReference>
<proteinExistence type="inferred from homology"/>
<keyword evidence="9" id="KW-0406">Ion transport</keyword>
<evidence type="ECO:0000256" key="5">
    <source>
        <dbReference type="ARBA" id="ARBA00022496"/>
    </source>
</evidence>
<dbReference type="PROSITE" id="PS01156">
    <property type="entry name" value="TONB_DEPENDENT_REC_2"/>
    <property type="match status" value="1"/>
</dbReference>
<evidence type="ECO:0000256" key="2">
    <source>
        <dbReference type="ARBA" id="ARBA00009810"/>
    </source>
</evidence>
<comment type="subcellular location">
    <subcellularLocation>
        <location evidence="1 14">Cell outer membrane</location>
        <topology evidence="1 14">Multi-pass membrane protein</topology>
    </subcellularLocation>
</comment>
<feature type="short sequence motif" description="TonB C-terminal box" evidence="15">
    <location>
        <begin position="681"/>
        <end position="698"/>
    </location>
</feature>
<evidence type="ECO:0000256" key="10">
    <source>
        <dbReference type="ARBA" id="ARBA00023077"/>
    </source>
</evidence>
<keyword evidence="5" id="KW-0410">Iron transport</keyword>
<keyword evidence="8" id="KW-0408">Iron</keyword>
<dbReference type="GO" id="GO:0009279">
    <property type="term" value="C:cell outer membrane"/>
    <property type="evidence" value="ECO:0007669"/>
    <property type="project" value="UniProtKB-SubCell"/>
</dbReference>
<dbReference type="InterPro" id="IPR039426">
    <property type="entry name" value="TonB-dep_rcpt-like"/>
</dbReference>
<dbReference type="AlphaFoldDB" id="A0A2G8TC87"/>
<keyword evidence="13 14" id="KW-0998">Cell outer membrane</keyword>
<evidence type="ECO:0000256" key="17">
    <source>
        <dbReference type="SAM" id="SignalP"/>
    </source>
</evidence>
<evidence type="ECO:0000259" key="19">
    <source>
        <dbReference type="Pfam" id="PF07715"/>
    </source>
</evidence>
<feature type="domain" description="TonB-dependent receptor plug" evidence="19">
    <location>
        <begin position="63"/>
        <end position="159"/>
    </location>
</feature>
<comment type="caution">
    <text evidence="20">The sequence shown here is derived from an EMBL/GenBank/DDBJ whole genome shotgun (WGS) entry which is preliminary data.</text>
</comment>
<protein>
    <submittedName>
        <fullName evidence="20">TonB-dependent siderophore receptor</fullName>
    </submittedName>
</protein>
<feature type="signal peptide" evidence="17">
    <location>
        <begin position="1"/>
        <end position="28"/>
    </location>
</feature>
<keyword evidence="11 14" id="KW-0472">Membrane</keyword>
<dbReference type="Pfam" id="PF07715">
    <property type="entry name" value="Plug"/>
    <property type="match status" value="1"/>
</dbReference>
<dbReference type="GO" id="GO:0015891">
    <property type="term" value="P:siderophore transport"/>
    <property type="evidence" value="ECO:0007669"/>
    <property type="project" value="InterPro"/>
</dbReference>
<accession>A0A2G8TC87</accession>
<evidence type="ECO:0000256" key="14">
    <source>
        <dbReference type="PROSITE-ProRule" id="PRU01360"/>
    </source>
</evidence>
<keyword evidence="6 14" id="KW-0812">Transmembrane</keyword>
<keyword evidence="10 16" id="KW-0798">TonB box</keyword>
<evidence type="ECO:0000256" key="6">
    <source>
        <dbReference type="ARBA" id="ARBA00022692"/>
    </source>
</evidence>
<feature type="chain" id="PRO_5013614245" evidence="17">
    <location>
        <begin position="29"/>
        <end position="698"/>
    </location>
</feature>
<evidence type="ECO:0000256" key="15">
    <source>
        <dbReference type="PROSITE-ProRule" id="PRU10144"/>
    </source>
</evidence>